<reference evidence="1" key="1">
    <citation type="submission" date="2011-05" db="EMBL/GenBank/DDBJ databases">
        <title>Complete sequence of chromosome of Methanothermococcus okinawensis IH1.</title>
        <authorList>
            <consortium name="US DOE Joint Genome Institute"/>
            <person name="Lucas S."/>
            <person name="Han J."/>
            <person name="Lapidus A."/>
            <person name="Cheng J.-F."/>
            <person name="Goodwin L."/>
            <person name="Pitluck S."/>
            <person name="Peters L."/>
            <person name="Mikhailova N."/>
            <person name="Held B."/>
            <person name="Han C."/>
            <person name="Tapia R."/>
            <person name="Land M."/>
            <person name="Hauser L."/>
            <person name="Kyrpides N."/>
            <person name="Ivanova N."/>
            <person name="Pagani I."/>
            <person name="Sieprawska-Lupa M."/>
            <person name="Takai K."/>
            <person name="Miyazaki J."/>
            <person name="Whitman W."/>
            <person name="Woyke T."/>
        </authorList>
    </citation>
    <scope>NUCLEOTIDE SEQUENCE</scope>
    <source>
        <strain evidence="1">IH1</strain>
    </source>
</reference>
<gene>
    <name evidence="1" type="ordered locus">Metok_0290</name>
</gene>
<dbReference type="RefSeq" id="WP_013866466.1">
    <property type="nucleotide sequence ID" value="NC_015636.1"/>
</dbReference>
<accession>F8ANT0</accession>
<dbReference type="eggNOG" id="arCOG05030">
    <property type="taxonomic scope" value="Archaea"/>
</dbReference>
<keyword evidence="2" id="KW-1185">Reference proteome</keyword>
<dbReference type="GO" id="GO:0006355">
    <property type="term" value="P:regulation of DNA-templated transcription"/>
    <property type="evidence" value="ECO:0007669"/>
    <property type="project" value="InterPro"/>
</dbReference>
<sequence length="87" mass="10389">MDRRKHAKIFYLCKNIDSRKLRYLIHKLENTDTINLDISRLRKALESKKKYKRVITLSNEEKNIIEKHGKAVGLLINYQLVDGNEEY</sequence>
<proteinExistence type="predicted"/>
<dbReference type="InterPro" id="IPR024254">
    <property type="entry name" value="MJ0366-like"/>
</dbReference>
<dbReference type="HOGENOM" id="CLU_188099_0_0_2"/>
<dbReference type="Pfam" id="PF10802">
    <property type="entry name" value="DUF2540"/>
    <property type="match status" value="1"/>
</dbReference>
<name>F8ANT0_METOI</name>
<dbReference type="Gene3D" id="3.30.70.3260">
    <property type="entry name" value="Uncharacterised protein PF10802, DUF2540"/>
    <property type="match status" value="1"/>
</dbReference>
<dbReference type="InterPro" id="IPR010985">
    <property type="entry name" value="Ribbon_hlx_hlx"/>
</dbReference>
<dbReference type="EMBL" id="CP002792">
    <property type="protein sequence ID" value="AEH06280.1"/>
    <property type="molecule type" value="Genomic_DNA"/>
</dbReference>
<evidence type="ECO:0000313" key="2">
    <source>
        <dbReference type="Proteomes" id="UP000009296"/>
    </source>
</evidence>
<dbReference type="OrthoDB" id="59404at2157"/>
<dbReference type="AlphaFoldDB" id="F8ANT0"/>
<evidence type="ECO:0000313" key="1">
    <source>
        <dbReference type="EMBL" id="AEH06280.1"/>
    </source>
</evidence>
<dbReference type="GeneID" id="10772408"/>
<organism evidence="1 2">
    <name type="scientific">Methanothermococcus okinawensis (strain DSM 14208 / JCM 11175 / IH1)</name>
    <dbReference type="NCBI Taxonomy" id="647113"/>
    <lineage>
        <taxon>Archaea</taxon>
        <taxon>Methanobacteriati</taxon>
        <taxon>Methanobacteriota</taxon>
        <taxon>Methanomada group</taxon>
        <taxon>Methanococci</taxon>
        <taxon>Methanococcales</taxon>
        <taxon>Methanococcaceae</taxon>
        <taxon>Methanothermococcus</taxon>
    </lineage>
</organism>
<dbReference type="KEGG" id="mok:Metok_0290"/>
<protein>
    <submittedName>
        <fullName evidence="1">Uncharacterized protein</fullName>
    </submittedName>
</protein>
<dbReference type="STRING" id="647113.Metok_0290"/>
<dbReference type="Proteomes" id="UP000009296">
    <property type="component" value="Chromosome"/>
</dbReference>
<dbReference type="SUPFAM" id="SSF47598">
    <property type="entry name" value="Ribbon-helix-helix"/>
    <property type="match status" value="1"/>
</dbReference>